<reference evidence="2 3" key="1">
    <citation type="submission" date="2024-08" db="EMBL/GenBank/DDBJ databases">
        <authorList>
            <person name="Cucini C."/>
            <person name="Frati F."/>
        </authorList>
    </citation>
    <scope>NUCLEOTIDE SEQUENCE [LARGE SCALE GENOMIC DNA]</scope>
</reference>
<evidence type="ECO:0000313" key="2">
    <source>
        <dbReference type="EMBL" id="CAL8117052.1"/>
    </source>
</evidence>
<feature type="compositionally biased region" description="Polar residues" evidence="1">
    <location>
        <begin position="435"/>
        <end position="458"/>
    </location>
</feature>
<feature type="compositionally biased region" description="Polar residues" evidence="1">
    <location>
        <begin position="208"/>
        <end position="219"/>
    </location>
</feature>
<feature type="compositionally biased region" description="Low complexity" evidence="1">
    <location>
        <begin position="268"/>
        <end position="279"/>
    </location>
</feature>
<feature type="compositionally biased region" description="Acidic residues" evidence="1">
    <location>
        <begin position="653"/>
        <end position="662"/>
    </location>
</feature>
<feature type="compositionally biased region" description="Polar residues" evidence="1">
    <location>
        <begin position="72"/>
        <end position="87"/>
    </location>
</feature>
<proteinExistence type="predicted"/>
<feature type="region of interest" description="Disordered" evidence="1">
    <location>
        <begin position="207"/>
        <end position="232"/>
    </location>
</feature>
<gene>
    <name evidence="2" type="ORF">ODALV1_LOCUS17511</name>
</gene>
<sequence>MLNGEQNWTPDPNQSEYTRMSNANNQRPGWQHEDRNLDHFYERQHRRRAPVDENSTTRTERNSGDQEDERYSSNNRQPMPSQYQQHRPSYPYPMPHNRSYVADSRPRNPGNAAQGSFRMSRSHHGEAYSQGPRYRGVATGGGNNHSSTLRHSGTMQDILVPRQNPEPPTPLFASFAGGMTVNSGAIVINMLTPDVSDTPRLVHDLINGVSSDAPTTSRPSDFPRRDGGGFMPTICSLRHQRNSTQNSTFAFIPLALHSNRTTSPVAQPMATSSTAKSSTFPPPATTPAGPSTSLLPPPVAVELPASSQPPVLSSTVIAPVEPSPSTSAVAAPHPPPVAFEHPTSSSSSSSLVSSPITTPSSLITPNASSPETGAAQPSAMVPIIAEEEPSTSTATTSSRDFPMKISSRSLAKLKRVTLEYFTSSDAKASTSAASFQPSKKASGNDAATTSNFSNVSNQSDRKWKQESTQAEQTLTILSPKITSQQFKVVINDVIRQNLATQPAIGPSTAIASSSGSPPNNIPTTSLPNENRQQLEAHQSNKDAEVETRYSKKPEEDINPLTHSYNLRKRAHRKPNGGKGGGDSSRNPKRRMTHQRAQLAQASTSASQVGATENMSATASTSTISFETEFTEDEHVPEPEPNENSSAEAHNPEEVGESDDDDISIVYERLVAEDDREVTVKVEKEDENA</sequence>
<feature type="region of interest" description="Disordered" evidence="1">
    <location>
        <begin position="429"/>
        <end position="466"/>
    </location>
</feature>
<name>A0ABP1R3R6_9HEXA</name>
<evidence type="ECO:0000313" key="3">
    <source>
        <dbReference type="Proteomes" id="UP001642540"/>
    </source>
</evidence>
<feature type="compositionally biased region" description="Low complexity" evidence="1">
    <location>
        <begin position="318"/>
        <end position="331"/>
    </location>
</feature>
<feature type="region of interest" description="Disordered" evidence="1">
    <location>
        <begin position="505"/>
        <end position="664"/>
    </location>
</feature>
<feature type="region of interest" description="Disordered" evidence="1">
    <location>
        <begin position="262"/>
        <end position="377"/>
    </location>
</feature>
<feature type="compositionally biased region" description="Polar residues" evidence="1">
    <location>
        <begin position="509"/>
        <end position="531"/>
    </location>
</feature>
<feature type="compositionally biased region" description="Low complexity" evidence="1">
    <location>
        <begin position="594"/>
        <end position="607"/>
    </location>
</feature>
<accession>A0ABP1R3R6</accession>
<dbReference type="EMBL" id="CAXLJM020000053">
    <property type="protein sequence ID" value="CAL8117052.1"/>
    <property type="molecule type" value="Genomic_DNA"/>
</dbReference>
<feature type="compositionally biased region" description="Low complexity" evidence="1">
    <location>
        <begin position="286"/>
        <end position="306"/>
    </location>
</feature>
<feature type="compositionally biased region" description="Basic residues" evidence="1">
    <location>
        <begin position="565"/>
        <end position="575"/>
    </location>
</feature>
<feature type="compositionally biased region" description="Basic and acidic residues" evidence="1">
    <location>
        <begin position="532"/>
        <end position="555"/>
    </location>
</feature>
<feature type="compositionally biased region" description="Polar residues" evidence="1">
    <location>
        <begin position="1"/>
        <end position="28"/>
    </location>
</feature>
<dbReference type="Proteomes" id="UP001642540">
    <property type="component" value="Unassembled WGS sequence"/>
</dbReference>
<feature type="compositionally biased region" description="Low complexity" evidence="1">
    <location>
        <begin position="338"/>
        <end position="365"/>
    </location>
</feature>
<organism evidence="2 3">
    <name type="scientific">Orchesella dallaii</name>
    <dbReference type="NCBI Taxonomy" id="48710"/>
    <lineage>
        <taxon>Eukaryota</taxon>
        <taxon>Metazoa</taxon>
        <taxon>Ecdysozoa</taxon>
        <taxon>Arthropoda</taxon>
        <taxon>Hexapoda</taxon>
        <taxon>Collembola</taxon>
        <taxon>Entomobryomorpha</taxon>
        <taxon>Entomobryoidea</taxon>
        <taxon>Orchesellidae</taxon>
        <taxon>Orchesellinae</taxon>
        <taxon>Orchesella</taxon>
    </lineage>
</organism>
<feature type="compositionally biased region" description="Basic and acidic residues" evidence="1">
    <location>
        <begin position="30"/>
        <end position="43"/>
    </location>
</feature>
<feature type="compositionally biased region" description="Low complexity" evidence="1">
    <location>
        <begin position="615"/>
        <end position="627"/>
    </location>
</feature>
<protein>
    <submittedName>
        <fullName evidence="2">Uncharacterized protein</fullName>
    </submittedName>
</protein>
<evidence type="ECO:0000256" key="1">
    <source>
        <dbReference type="SAM" id="MobiDB-lite"/>
    </source>
</evidence>
<feature type="region of interest" description="Disordered" evidence="1">
    <location>
        <begin position="1"/>
        <end position="129"/>
    </location>
</feature>
<keyword evidence="3" id="KW-1185">Reference proteome</keyword>
<comment type="caution">
    <text evidence="2">The sequence shown here is derived from an EMBL/GenBank/DDBJ whole genome shotgun (WGS) entry which is preliminary data.</text>
</comment>